<organism evidence="2 3">
    <name type="scientific">Pyrococcus furiosus (strain ATCC 43587 / DSM 3638 / JCM 8422 / Vc1)</name>
    <dbReference type="NCBI Taxonomy" id="186497"/>
    <lineage>
        <taxon>Archaea</taxon>
        <taxon>Methanobacteriati</taxon>
        <taxon>Methanobacteriota</taxon>
        <taxon>Thermococci</taxon>
        <taxon>Thermococcales</taxon>
        <taxon>Thermococcaceae</taxon>
        <taxon>Pyrococcus</taxon>
    </lineage>
</organism>
<sequence>MRAVVVGAGLGGLLAGAFLARNGHEIIVLEKSAMIGGRFTNLPYKGFQLSTGALHMIPHGEDGPLAHLLRILGAKVEIVNSNPKGKILWEGKIFHYRESWKFLSVKEKAKALKLLAEIRMNKLPKEEIPADEWIKEKIGENEFLLSVLESFAGWADSVSLSDLTALELAKEIRAALRWGGPGLIRGGCKAVIDELERIIMENKGKILTRKEVVEINIEEKKVYTRDNEEYSFDVAISNVGVRETVKLIGRDYFDRDYLKQVDSIEPSEGIKFNLAVPGEPRIGNTIVFTPGLMINGFNEPSALDKSLAREGYTLIMAHMALKNGNVKKAIEKGWEELLEIFPEGEPLLAQVYRDGNPVNRTRAGLHIEWPLNEVLVVGDGYRPPGGIEVDGIALGVMKALEKLNLGSFSEWYL</sequence>
<reference evidence="2 3" key="1">
    <citation type="submission" date="2017-08" db="EMBL/GenBank/DDBJ databases">
        <title>Resequencing and Reannotation of the genome of Pyrococcus furiosus type strain DSM3638.</title>
        <authorList>
            <person name="Reichelt R.M."/>
            <person name="Bunk B."/>
        </authorList>
    </citation>
    <scope>NUCLEOTIDE SEQUENCE [LARGE SCALE GENOMIC DNA]</scope>
    <source>
        <strain evidence="2 3">DSM 3638</strain>
    </source>
</reference>
<dbReference type="Pfam" id="PF01593">
    <property type="entry name" value="Amino_oxidase"/>
    <property type="match status" value="1"/>
</dbReference>
<dbReference type="Gene3D" id="3.90.660.50">
    <property type="match status" value="1"/>
</dbReference>
<dbReference type="AlphaFoldDB" id="A0A5C0XPL9"/>
<dbReference type="OrthoDB" id="11867at2157"/>
<dbReference type="GO" id="GO:0016491">
    <property type="term" value="F:oxidoreductase activity"/>
    <property type="evidence" value="ECO:0007669"/>
    <property type="project" value="InterPro"/>
</dbReference>
<dbReference type="GeneID" id="41712890"/>
<protein>
    <submittedName>
        <fullName evidence="2">Oxidoreductase</fullName>
    </submittedName>
</protein>
<gene>
    <name evidence="2" type="ORF">PFDSM3638_05420</name>
</gene>
<dbReference type="SUPFAM" id="SSF51905">
    <property type="entry name" value="FAD/NAD(P)-binding domain"/>
    <property type="match status" value="1"/>
</dbReference>
<dbReference type="InterPro" id="IPR036188">
    <property type="entry name" value="FAD/NAD-bd_sf"/>
</dbReference>
<dbReference type="GeneID" id="13301686"/>
<dbReference type="Gene3D" id="3.50.50.60">
    <property type="entry name" value="FAD/NAD(P)-binding domain"/>
    <property type="match status" value="1"/>
</dbReference>
<evidence type="ECO:0000313" key="2">
    <source>
        <dbReference type="EMBL" id="QEK78739.1"/>
    </source>
</evidence>
<evidence type="ECO:0000259" key="1">
    <source>
        <dbReference type="Pfam" id="PF01593"/>
    </source>
</evidence>
<feature type="domain" description="Amine oxidase" evidence="1">
    <location>
        <begin position="10"/>
        <end position="243"/>
    </location>
</feature>
<accession>A0A5C0XPL9</accession>
<dbReference type="SMR" id="A0A5C0XPL9"/>
<dbReference type="InterPro" id="IPR002937">
    <property type="entry name" value="Amino_oxidase"/>
</dbReference>
<evidence type="ECO:0000313" key="3">
    <source>
        <dbReference type="Proteomes" id="UP000324354"/>
    </source>
</evidence>
<dbReference type="Proteomes" id="UP000324354">
    <property type="component" value="Chromosome"/>
</dbReference>
<dbReference type="EMBL" id="CP023154">
    <property type="protein sequence ID" value="QEK78739.1"/>
    <property type="molecule type" value="Genomic_DNA"/>
</dbReference>
<proteinExistence type="predicted"/>
<dbReference type="RefSeq" id="WP_011012220.1">
    <property type="nucleotide sequence ID" value="NC_003413.1"/>
</dbReference>
<name>A0A5C0XPL9_PYRFU</name>
<dbReference type="PANTHER" id="PTHR43734:SF1">
    <property type="entry name" value="PHYTOENE DESATURASE"/>
    <property type="match status" value="1"/>
</dbReference>
<dbReference type="PANTHER" id="PTHR43734">
    <property type="entry name" value="PHYTOENE DESATURASE"/>
    <property type="match status" value="1"/>
</dbReference>